<evidence type="ECO:0000313" key="2">
    <source>
        <dbReference type="Proteomes" id="UP000198337"/>
    </source>
</evidence>
<protein>
    <submittedName>
        <fullName evidence="1">Uncharacterized protein</fullName>
    </submittedName>
</protein>
<name>A0ABY1SL65_9FLAO</name>
<sequence length="163" mass="18928">MNSNREIIVELFEEHSEVNFYSIRYSDNELSEADLFFDKVLDNEELDEDVEILSKLLDKIGENGAELRHFRHAGTKSDKVAALPEYLSSTNLRLYAIRLNEKIVILGNGGLKKTKTYNEDPFLNECVETLKQIDRFIGARIKNGQTIVFRKELMGNLKFYFKE</sequence>
<comment type="caution">
    <text evidence="1">The sequence shown here is derived from an EMBL/GenBank/DDBJ whole genome shotgun (WGS) entry which is preliminary data.</text>
</comment>
<evidence type="ECO:0000313" key="1">
    <source>
        <dbReference type="EMBL" id="SNR74135.1"/>
    </source>
</evidence>
<gene>
    <name evidence="1" type="ORF">SAMN04488009_3528</name>
</gene>
<proteinExistence type="predicted"/>
<dbReference type="EMBL" id="FZNV01000008">
    <property type="protein sequence ID" value="SNR74135.1"/>
    <property type="molecule type" value="Genomic_DNA"/>
</dbReference>
<organism evidence="1 2">
    <name type="scientific">Maribacter sedimenticola</name>
    <dbReference type="NCBI Taxonomy" id="228956"/>
    <lineage>
        <taxon>Bacteria</taxon>
        <taxon>Pseudomonadati</taxon>
        <taxon>Bacteroidota</taxon>
        <taxon>Flavobacteriia</taxon>
        <taxon>Flavobacteriales</taxon>
        <taxon>Flavobacteriaceae</taxon>
        <taxon>Maribacter</taxon>
    </lineage>
</organism>
<dbReference type="RefSeq" id="WP_089262528.1">
    <property type="nucleotide sequence ID" value="NZ_FZNV01000008.1"/>
</dbReference>
<accession>A0ABY1SL65</accession>
<reference evidence="1 2" key="1">
    <citation type="submission" date="2017-06" db="EMBL/GenBank/DDBJ databases">
        <authorList>
            <person name="Varghese N."/>
            <person name="Submissions S."/>
        </authorList>
    </citation>
    <scope>NUCLEOTIDE SEQUENCE [LARGE SCALE GENOMIC DNA]</scope>
    <source>
        <strain evidence="1 2">DSM 19840</strain>
    </source>
</reference>
<keyword evidence="2" id="KW-1185">Reference proteome</keyword>
<dbReference type="Proteomes" id="UP000198337">
    <property type="component" value="Unassembled WGS sequence"/>
</dbReference>